<protein>
    <recommendedName>
        <fullName evidence="1">EGF-like domain-containing protein</fullName>
    </recommendedName>
</protein>
<accession>A0ABP0RBL7</accession>
<dbReference type="PROSITE" id="PS01186">
    <property type="entry name" value="EGF_2"/>
    <property type="match status" value="1"/>
</dbReference>
<organism evidence="2 3">
    <name type="scientific">Durusdinium trenchii</name>
    <dbReference type="NCBI Taxonomy" id="1381693"/>
    <lineage>
        <taxon>Eukaryota</taxon>
        <taxon>Sar</taxon>
        <taxon>Alveolata</taxon>
        <taxon>Dinophyceae</taxon>
        <taxon>Suessiales</taxon>
        <taxon>Symbiodiniaceae</taxon>
        <taxon>Durusdinium</taxon>
    </lineage>
</organism>
<dbReference type="InterPro" id="IPR000742">
    <property type="entry name" value="EGF"/>
</dbReference>
<evidence type="ECO:0000313" key="3">
    <source>
        <dbReference type="Proteomes" id="UP001642484"/>
    </source>
</evidence>
<dbReference type="Proteomes" id="UP001642484">
    <property type="component" value="Unassembled WGS sequence"/>
</dbReference>
<comment type="caution">
    <text evidence="2">The sequence shown here is derived from an EMBL/GenBank/DDBJ whole genome shotgun (WGS) entry which is preliminary data.</text>
</comment>
<proteinExistence type="predicted"/>
<evidence type="ECO:0000313" key="2">
    <source>
        <dbReference type="EMBL" id="CAK9097693.1"/>
    </source>
</evidence>
<keyword evidence="3" id="KW-1185">Reference proteome</keyword>
<name>A0ABP0RBL7_9DINO</name>
<feature type="domain" description="EGF-like" evidence="1">
    <location>
        <begin position="6"/>
        <end position="17"/>
    </location>
</feature>
<dbReference type="EMBL" id="CAXAMN010025769">
    <property type="protein sequence ID" value="CAK9097693.1"/>
    <property type="molecule type" value="Genomic_DNA"/>
</dbReference>
<reference evidence="2 3" key="1">
    <citation type="submission" date="2024-02" db="EMBL/GenBank/DDBJ databases">
        <authorList>
            <person name="Chen Y."/>
            <person name="Shah S."/>
            <person name="Dougan E. K."/>
            <person name="Thang M."/>
            <person name="Chan C."/>
        </authorList>
    </citation>
    <scope>NUCLEOTIDE SEQUENCE [LARGE SCALE GENOMIC DNA]</scope>
</reference>
<sequence length="181" mass="20409">MASAYCHCIEGWPRVRCKMRESFRGVQSILDLFKPALRGLPRLQHLILKGLGDDGLVWLKLPPPMANTGKALASCRRQIENVLTKGPHVYKVGVTADPLFRFYKEPTHESPSPGYYRSPDRFKFMDVIYAAESFDEAALMEAVLIETYKGMPGNRNVRPGGEGRQCGQGPFFTYFVFKSAM</sequence>
<gene>
    <name evidence="2" type="ORF">CCMP2556_LOCUS46344</name>
</gene>
<evidence type="ECO:0000259" key="1">
    <source>
        <dbReference type="PROSITE" id="PS01186"/>
    </source>
</evidence>